<reference evidence="14 15" key="1">
    <citation type="journal article" date="2024" name="G3 (Bethesda)">
        <title>Genome assembly of Hibiscus sabdariffa L. provides insights into metabolisms of medicinal natural products.</title>
        <authorList>
            <person name="Kim T."/>
        </authorList>
    </citation>
    <scope>NUCLEOTIDE SEQUENCE [LARGE SCALE GENOMIC DNA]</scope>
    <source>
        <strain evidence="14">TK-2024</strain>
        <tissue evidence="14">Old leaves</tissue>
    </source>
</reference>
<dbReference type="Pfam" id="PF00999">
    <property type="entry name" value="Na_H_Exchanger"/>
    <property type="match status" value="1"/>
</dbReference>
<keyword evidence="7" id="KW-0406">Ion transport</keyword>
<name>A0ABR1ZX23_9ROSI</name>
<gene>
    <name evidence="14" type="ORF">V6N11_070850</name>
</gene>
<keyword evidence="3" id="KW-0633">Potassium transport</keyword>
<dbReference type="EMBL" id="JBBPBN010000510">
    <property type="protein sequence ID" value="KAK8485247.1"/>
    <property type="molecule type" value="Genomic_DNA"/>
</dbReference>
<dbReference type="InterPro" id="IPR038770">
    <property type="entry name" value="Na+/solute_symporter_sf"/>
</dbReference>
<protein>
    <recommendedName>
        <fullName evidence="16">Cation/H+ exchanger domain-containing protein</fullName>
    </recommendedName>
</protein>
<dbReference type="InterPro" id="IPR057291">
    <property type="entry name" value="CHX17_2nd"/>
</dbReference>
<dbReference type="Proteomes" id="UP001396334">
    <property type="component" value="Unassembled WGS sequence"/>
</dbReference>
<evidence type="ECO:0008006" key="16">
    <source>
        <dbReference type="Google" id="ProtNLM"/>
    </source>
</evidence>
<feature type="transmembrane region" description="Helical" evidence="10">
    <location>
        <begin position="421"/>
        <end position="442"/>
    </location>
</feature>
<evidence type="ECO:0000313" key="15">
    <source>
        <dbReference type="Proteomes" id="UP001396334"/>
    </source>
</evidence>
<comment type="subcellular location">
    <subcellularLocation>
        <location evidence="1">Membrane</location>
        <topology evidence="1">Multi-pass membrane protein</topology>
    </subcellularLocation>
</comment>
<feature type="transmembrane region" description="Helical" evidence="10">
    <location>
        <begin position="205"/>
        <end position="224"/>
    </location>
</feature>
<feature type="domain" description="Cation/H+ exchanger transmembrane" evidence="11">
    <location>
        <begin position="57"/>
        <end position="436"/>
    </location>
</feature>
<evidence type="ECO:0000256" key="9">
    <source>
        <dbReference type="ARBA" id="ARBA00038341"/>
    </source>
</evidence>
<feature type="domain" description="Cation/H(+) antiporter central" evidence="12">
    <location>
        <begin position="545"/>
        <end position="622"/>
    </location>
</feature>
<feature type="transmembrane region" description="Helical" evidence="10">
    <location>
        <begin position="279"/>
        <end position="304"/>
    </location>
</feature>
<keyword evidence="15" id="KW-1185">Reference proteome</keyword>
<feature type="transmembrane region" description="Helical" evidence="10">
    <location>
        <begin position="358"/>
        <end position="382"/>
    </location>
</feature>
<evidence type="ECO:0000313" key="14">
    <source>
        <dbReference type="EMBL" id="KAK8485247.1"/>
    </source>
</evidence>
<evidence type="ECO:0000256" key="10">
    <source>
        <dbReference type="SAM" id="Phobius"/>
    </source>
</evidence>
<feature type="transmembrane region" description="Helical" evidence="10">
    <location>
        <begin position="45"/>
        <end position="65"/>
    </location>
</feature>
<evidence type="ECO:0000256" key="3">
    <source>
        <dbReference type="ARBA" id="ARBA00022538"/>
    </source>
</evidence>
<comment type="similarity">
    <text evidence="9">Belongs to the monovalent cation:proton antiporter 2 (CPA2) transporter (TC 2.A.37) family. CHX (TC 2.A.37.4) subfamily.</text>
</comment>
<evidence type="ECO:0000256" key="8">
    <source>
        <dbReference type="ARBA" id="ARBA00023136"/>
    </source>
</evidence>
<keyword evidence="4 10" id="KW-0812">Transmembrane</keyword>
<feature type="transmembrane region" description="Helical" evidence="10">
    <location>
        <begin position="244"/>
        <end position="267"/>
    </location>
</feature>
<keyword evidence="6 10" id="KW-1133">Transmembrane helix</keyword>
<feature type="transmembrane region" description="Helical" evidence="10">
    <location>
        <begin position="107"/>
        <end position="127"/>
    </location>
</feature>
<keyword evidence="2" id="KW-0813">Transport</keyword>
<evidence type="ECO:0000256" key="1">
    <source>
        <dbReference type="ARBA" id="ARBA00004141"/>
    </source>
</evidence>
<keyword evidence="5" id="KW-0630">Potassium</keyword>
<dbReference type="InterPro" id="IPR006153">
    <property type="entry name" value="Cation/H_exchanger_TM"/>
</dbReference>
<evidence type="ECO:0000259" key="13">
    <source>
        <dbReference type="Pfam" id="PF23259"/>
    </source>
</evidence>
<sequence>MVDPFINELDPKYRVDGSCWKFIPVTSDSLFSQKNDENIFKHHLIILQLQLAVIFTLATLIHLILRRFYLPRLISEVLAGVILGPSVLGRFFPNISSVLFPYQSIKILATLTRFGYLFFMFLIGVKMDVNLIRKSGKREWTIGSLVIVFPLLLGVHTAKEISLNVDKIDERYLEGVALFTGVLMLTSFPVVAILLMHLKIINSELGHLTLSSALISDLISVVIVNLDKFGQLTKLASSHVAIKSILLIIAVILFVITILRQMIFWIIRRTPEGKPVKDAYLFFVIIALLVVAIVGENAGLQYMYGPFILGLTVPTGHPLASTLIEKLDTIVSGWMLPLMSTYCGYRSDLWELNRQPPYWIIFVFTLGFLFKTSCGFIPAICFKVPLKDATALSLMLTAKGIIELGTFATNADKQSTVPQEFTWGVLIVFVLASLVPILTRLLHDPSKTYNGYQQRTVMNSTLNEGVRMLACAHRQDDAMSAIKLLQLTNPTTGTPLSVYGLYLEELVGGSSPLLLNHQLGQKSSSDGGRWKPIIDVFKYFKSQCTKPTQVQVFTAISPPSLMHEDVCWVAFDNAVALIILPFHRKWNRKGNMISDSKELRAFNTKVMNKAPCSVGILIDRDQARTSSITDNSSTYHVCVLYLGGKDDREALSIARRMKGWPSVYLTVVRFKEDDVSAQNGWESMLDDECLRDMKHQSKDNGNVLYKEEIIRHGADTSVLVGSILDANYDLILVGRHSKSESPLLDGLSAWTDLPELGPIGDMLASTVISKPVSVFVVQQQFRVSSLDFLIEKQLNHDGMDALIEATCFWKDKNHPSFQQLFRVPNPDIGILFLDDMESLDYVRFPSQRQLDSDGIKGCRQAKEGNDRFMETPQGFTTAPWSWRLERVSGACAHQRHAYVTGFENQNVSVSDSST</sequence>
<evidence type="ECO:0000256" key="4">
    <source>
        <dbReference type="ARBA" id="ARBA00022692"/>
    </source>
</evidence>
<evidence type="ECO:0000256" key="7">
    <source>
        <dbReference type="ARBA" id="ARBA00023065"/>
    </source>
</evidence>
<evidence type="ECO:0000256" key="2">
    <source>
        <dbReference type="ARBA" id="ARBA00022448"/>
    </source>
</evidence>
<evidence type="ECO:0000259" key="11">
    <source>
        <dbReference type="Pfam" id="PF00999"/>
    </source>
</evidence>
<dbReference type="Gene3D" id="1.20.1530.20">
    <property type="match status" value="1"/>
</dbReference>
<feature type="domain" description="Cation/H(+) antiporter C-terminal" evidence="13">
    <location>
        <begin position="636"/>
        <end position="779"/>
    </location>
</feature>
<evidence type="ECO:0000259" key="12">
    <source>
        <dbReference type="Pfam" id="PF23256"/>
    </source>
</evidence>
<dbReference type="PANTHER" id="PTHR32468:SF22">
    <property type="entry name" value="CATION_H(+) ANTIPORTER 3-LIKE"/>
    <property type="match status" value="1"/>
</dbReference>
<keyword evidence="8 10" id="KW-0472">Membrane</keyword>
<proteinExistence type="inferred from homology"/>
<dbReference type="Pfam" id="PF23256">
    <property type="entry name" value="CHX17_2nd"/>
    <property type="match status" value="1"/>
</dbReference>
<feature type="transmembrane region" description="Helical" evidence="10">
    <location>
        <begin position="77"/>
        <end position="95"/>
    </location>
</feature>
<organism evidence="14 15">
    <name type="scientific">Hibiscus sabdariffa</name>
    <name type="common">roselle</name>
    <dbReference type="NCBI Taxonomy" id="183260"/>
    <lineage>
        <taxon>Eukaryota</taxon>
        <taxon>Viridiplantae</taxon>
        <taxon>Streptophyta</taxon>
        <taxon>Embryophyta</taxon>
        <taxon>Tracheophyta</taxon>
        <taxon>Spermatophyta</taxon>
        <taxon>Magnoliopsida</taxon>
        <taxon>eudicotyledons</taxon>
        <taxon>Gunneridae</taxon>
        <taxon>Pentapetalae</taxon>
        <taxon>rosids</taxon>
        <taxon>malvids</taxon>
        <taxon>Malvales</taxon>
        <taxon>Malvaceae</taxon>
        <taxon>Malvoideae</taxon>
        <taxon>Hibiscus</taxon>
    </lineage>
</organism>
<dbReference type="PANTHER" id="PTHR32468">
    <property type="entry name" value="CATION/H + ANTIPORTER"/>
    <property type="match status" value="1"/>
</dbReference>
<feature type="transmembrane region" description="Helical" evidence="10">
    <location>
        <begin position="176"/>
        <end position="198"/>
    </location>
</feature>
<dbReference type="InterPro" id="IPR057290">
    <property type="entry name" value="CHX17_C"/>
</dbReference>
<accession>A0ABR1ZX23</accession>
<dbReference type="Pfam" id="PF23259">
    <property type="entry name" value="CHX17_C"/>
    <property type="match status" value="1"/>
</dbReference>
<dbReference type="InterPro" id="IPR050794">
    <property type="entry name" value="CPA2_transporter"/>
</dbReference>
<evidence type="ECO:0000256" key="6">
    <source>
        <dbReference type="ARBA" id="ARBA00022989"/>
    </source>
</evidence>
<comment type="caution">
    <text evidence="14">The sequence shown here is derived from an EMBL/GenBank/DDBJ whole genome shotgun (WGS) entry which is preliminary data.</text>
</comment>
<evidence type="ECO:0000256" key="5">
    <source>
        <dbReference type="ARBA" id="ARBA00022958"/>
    </source>
</evidence>
<feature type="transmembrane region" description="Helical" evidence="10">
    <location>
        <begin position="139"/>
        <end position="156"/>
    </location>
</feature>